<keyword evidence="1" id="KW-0812">Transmembrane</keyword>
<dbReference type="SUPFAM" id="SSF82693">
    <property type="entry name" value="Multidrug efflux transporter AcrB pore domain, PN1, PN2, PC1 and PC2 subdomains"/>
    <property type="match status" value="3"/>
</dbReference>
<evidence type="ECO:0000313" key="2">
    <source>
        <dbReference type="EMBL" id="SMF07956.1"/>
    </source>
</evidence>
<accession>A0A1Y6BKG1</accession>
<feature type="transmembrane region" description="Helical" evidence="1">
    <location>
        <begin position="461"/>
        <end position="484"/>
    </location>
</feature>
<dbReference type="EMBL" id="FWZT01000004">
    <property type="protein sequence ID" value="SMF07956.1"/>
    <property type="molecule type" value="Genomic_DNA"/>
</dbReference>
<dbReference type="Proteomes" id="UP000192907">
    <property type="component" value="Unassembled WGS sequence"/>
</dbReference>
<proteinExistence type="predicted"/>
<dbReference type="Pfam" id="PF00873">
    <property type="entry name" value="ACR_tran"/>
    <property type="match status" value="1"/>
</dbReference>
<feature type="transmembrane region" description="Helical" evidence="1">
    <location>
        <begin position="388"/>
        <end position="412"/>
    </location>
</feature>
<dbReference type="PRINTS" id="PR00702">
    <property type="entry name" value="ACRIFLAVINRP"/>
</dbReference>
<dbReference type="Gene3D" id="3.30.70.1320">
    <property type="entry name" value="Multidrug efflux transporter AcrB pore domain like"/>
    <property type="match status" value="1"/>
</dbReference>
<feature type="transmembrane region" description="Helical" evidence="1">
    <location>
        <begin position="433"/>
        <end position="455"/>
    </location>
</feature>
<keyword evidence="1" id="KW-1133">Transmembrane helix</keyword>
<gene>
    <name evidence="2" type="ORF">SAMN06296036_104257</name>
</gene>
<feature type="transmembrane region" description="Helical" evidence="1">
    <location>
        <begin position="872"/>
        <end position="891"/>
    </location>
</feature>
<evidence type="ECO:0000313" key="3">
    <source>
        <dbReference type="Proteomes" id="UP000192907"/>
    </source>
</evidence>
<keyword evidence="1" id="KW-0472">Membrane</keyword>
<sequence>MNKLIDYFAKQGIFVDLITVFVFVAGVVSILSIKREVFPNISFDIITVVTPYPGASAESSERLLTNPLEQDLKEVDGIKKMTSISREGGSTIILQLDPDQTTADDAKEDIQEVVDAFTELPEDAEDPIVTVLENKTTPAIEIALSGNVSEDVLRSTAKFLEEELELLSDVAKIQFNGLRDYEVRVEAVPSKLRQYQVSLTDITNALARRNISTPGGTIDGSEETEFKEMIVRTIGEFEDASEVDETVIRTNVFADPIRIKDVAKVTTVFERVTRTYRTNGTGSISLTVLKKESGDVLDLVAEVKQRVEELMPQIDPSVQISYVNDTSFYVQRRISVLSNNLLVGLGLVLVVLSLILPWRVAAITAFGIPFSFLGAIAIFFGYDISINLISMMGLIIVVGMLVDDAVVVTENAQRFREKGFDPMEAAVKGTQQVWAPVTVSVLTTVMAFAPMLYMSGIFGKFIRYIPMGVIIALLISLWECFFVLPHHLGKWIRKEKSSDKSGHAKGGVFVQTWEAYVQPFYSYVIYYVIKLRYLVILATVLFLGGSLFVAATKMDFVLFPKGGVETFIVNFETPNGTSLAKTTEVAEPIEKAIAETLPDSVLDDFIVRIGIQQKDANDPSSKVGTQYGQAFVYLTPATERDITAQQAIDMLREAVGKPAGVTKLSFEQISGGPPVGKPVNIGVRGKTYEAILPVVSKIQERLKEVEGVSDIESSYYLGKKEFHVRVKDAEAVAAGLTVFDIGRAVRASFEGLVPTTIRRLDEELDIRVTLTAEDRSRVETIDQILVPNVRSQLIPLGRVATIEETQGVSVFRHEANQRQVSVLAELDTAVSNSREVNAKMQPIVADILKDHPGIRANFGGENEDTNESMASLARAFGFAFFGILLILILLFKNLYQPMVIAATIPLGVVAVIWTFFFHGKPLSFLGMIGVIALAGVIVNNAIVLVDFVNQLVAEGVDRFSAVRQAARIRLRPIFLTTVTTTAGILPTAYGLGGLDPFVVPIALALGWGMTFGAFLTTLLLPALLVVTDDIREGVRKIFSGGLKSESSV</sequence>
<dbReference type="OrthoDB" id="5287122at2"/>
<protein>
    <submittedName>
        <fullName evidence="2">Multidrug efflux pump subunit AcrB</fullName>
    </submittedName>
</protein>
<dbReference type="GO" id="GO:0042910">
    <property type="term" value="F:xenobiotic transmembrane transporter activity"/>
    <property type="evidence" value="ECO:0007669"/>
    <property type="project" value="TreeGrafter"/>
</dbReference>
<feature type="transmembrane region" description="Helical" evidence="1">
    <location>
        <begin position="997"/>
        <end position="1026"/>
    </location>
</feature>
<dbReference type="InterPro" id="IPR001036">
    <property type="entry name" value="Acrflvin-R"/>
</dbReference>
<feature type="transmembrane region" description="Helical" evidence="1">
    <location>
        <begin position="924"/>
        <end position="952"/>
    </location>
</feature>
<dbReference type="InterPro" id="IPR027463">
    <property type="entry name" value="AcrB_DN_DC_subdom"/>
</dbReference>
<dbReference type="Gene3D" id="3.30.70.1430">
    <property type="entry name" value="Multidrug efflux transporter AcrB pore domain"/>
    <property type="match status" value="2"/>
</dbReference>
<name>A0A1Y6BKG1_9BACT</name>
<organism evidence="2 3">
    <name type="scientific">Pseudobacteriovorax antillogorgiicola</name>
    <dbReference type="NCBI Taxonomy" id="1513793"/>
    <lineage>
        <taxon>Bacteria</taxon>
        <taxon>Pseudomonadati</taxon>
        <taxon>Bdellovibrionota</taxon>
        <taxon>Oligoflexia</taxon>
        <taxon>Oligoflexales</taxon>
        <taxon>Pseudobacteriovoracaceae</taxon>
        <taxon>Pseudobacteriovorax</taxon>
    </lineage>
</organism>
<feature type="transmembrane region" description="Helical" evidence="1">
    <location>
        <begin position="531"/>
        <end position="551"/>
    </location>
</feature>
<dbReference type="SUPFAM" id="SSF82866">
    <property type="entry name" value="Multidrug efflux transporter AcrB transmembrane domain"/>
    <property type="match status" value="2"/>
</dbReference>
<keyword evidence="3" id="KW-1185">Reference proteome</keyword>
<dbReference type="SUPFAM" id="SSF82714">
    <property type="entry name" value="Multidrug efflux transporter AcrB TolC docking domain, DN and DC subdomains"/>
    <property type="match status" value="2"/>
</dbReference>
<feature type="transmembrane region" description="Helical" evidence="1">
    <location>
        <begin position="336"/>
        <end position="356"/>
    </location>
</feature>
<feature type="transmembrane region" description="Helical" evidence="1">
    <location>
        <begin position="12"/>
        <end position="33"/>
    </location>
</feature>
<dbReference type="PANTHER" id="PTHR32063">
    <property type="match status" value="1"/>
</dbReference>
<dbReference type="Gene3D" id="1.20.1640.10">
    <property type="entry name" value="Multidrug efflux transporter AcrB transmembrane domain"/>
    <property type="match status" value="2"/>
</dbReference>
<feature type="transmembrane region" description="Helical" evidence="1">
    <location>
        <begin position="973"/>
        <end position="991"/>
    </location>
</feature>
<dbReference type="GO" id="GO:0005886">
    <property type="term" value="C:plasma membrane"/>
    <property type="evidence" value="ECO:0007669"/>
    <property type="project" value="TreeGrafter"/>
</dbReference>
<evidence type="ECO:0000256" key="1">
    <source>
        <dbReference type="SAM" id="Phobius"/>
    </source>
</evidence>
<dbReference type="Gene3D" id="3.30.70.1440">
    <property type="entry name" value="Multidrug efflux transporter AcrB pore domain"/>
    <property type="match status" value="1"/>
</dbReference>
<reference evidence="3" key="1">
    <citation type="submission" date="2017-04" db="EMBL/GenBank/DDBJ databases">
        <authorList>
            <person name="Varghese N."/>
            <person name="Submissions S."/>
        </authorList>
    </citation>
    <scope>NUCLEOTIDE SEQUENCE [LARGE SCALE GENOMIC DNA]</scope>
    <source>
        <strain evidence="3">RKEM611</strain>
    </source>
</reference>
<dbReference type="RefSeq" id="WP_132316554.1">
    <property type="nucleotide sequence ID" value="NZ_FWZT01000004.1"/>
</dbReference>
<dbReference type="STRING" id="1513793.SAMN06296036_104257"/>
<feature type="transmembrane region" description="Helical" evidence="1">
    <location>
        <begin position="898"/>
        <end position="918"/>
    </location>
</feature>
<dbReference type="PANTHER" id="PTHR32063:SF33">
    <property type="entry name" value="RND SUPERFAMILY EFFLUX PUMP PERMEASE COMPONENT"/>
    <property type="match status" value="1"/>
</dbReference>
<dbReference type="Gene3D" id="3.30.2090.10">
    <property type="entry name" value="Multidrug efflux transporter AcrB TolC docking domain, DN and DC subdomains"/>
    <property type="match status" value="2"/>
</dbReference>
<feature type="transmembrane region" description="Helical" evidence="1">
    <location>
        <begin position="363"/>
        <end position="382"/>
    </location>
</feature>
<dbReference type="AlphaFoldDB" id="A0A1Y6BKG1"/>